<gene>
    <name evidence="16" type="primary">gspD</name>
    <name evidence="16" type="ORF">JI746_20145</name>
</gene>
<feature type="domain" description="Type II/III secretion system secretin-like" evidence="13">
    <location>
        <begin position="486"/>
        <end position="652"/>
    </location>
</feature>
<dbReference type="PANTHER" id="PTHR30332">
    <property type="entry name" value="PROBABLE GENERAL SECRETION PATHWAY PROTEIN D"/>
    <property type="match status" value="1"/>
</dbReference>
<dbReference type="InterPro" id="IPR038591">
    <property type="entry name" value="NolW-like_sf"/>
</dbReference>
<keyword evidence="7" id="KW-0653">Protein transport</keyword>
<dbReference type="Pfam" id="PF00263">
    <property type="entry name" value="Secretin"/>
    <property type="match status" value="1"/>
</dbReference>
<dbReference type="Pfam" id="PF21305">
    <property type="entry name" value="type_II_gspD_N0"/>
    <property type="match status" value="1"/>
</dbReference>
<dbReference type="InterPro" id="IPR050810">
    <property type="entry name" value="Bact_Secretion_Sys_Channel"/>
</dbReference>
<evidence type="ECO:0000256" key="11">
    <source>
        <dbReference type="SAM" id="MobiDB-lite"/>
    </source>
</evidence>
<comment type="subcellular location">
    <subcellularLocation>
        <location evidence="1 10">Cell outer membrane</location>
    </subcellularLocation>
</comment>
<evidence type="ECO:0000256" key="4">
    <source>
        <dbReference type="ARBA" id="ARBA00022452"/>
    </source>
</evidence>
<evidence type="ECO:0000256" key="8">
    <source>
        <dbReference type="ARBA" id="ARBA00023136"/>
    </source>
</evidence>
<keyword evidence="9" id="KW-0998">Cell outer membrane</keyword>
<feature type="compositionally biased region" description="Polar residues" evidence="11">
    <location>
        <begin position="353"/>
        <end position="363"/>
    </location>
</feature>
<dbReference type="NCBIfam" id="TIGR02517">
    <property type="entry name" value="type_II_gspD"/>
    <property type="match status" value="1"/>
</dbReference>
<reference evidence="16 17" key="1">
    <citation type="journal article" date="2017" name="Int. J. Syst. Evol. Microbiol.">
        <title>Ramlibacter alkalitolerans sp. nov., alkali-tolerant bacterium isolated from soil of ginseng.</title>
        <authorList>
            <person name="Lee D.H."/>
            <person name="Cha C.J."/>
        </authorList>
    </citation>
    <scope>NUCLEOTIDE SEQUENCE [LARGE SCALE GENOMIC DNA]</scope>
    <source>
        <strain evidence="16 17">KACC 19305</strain>
    </source>
</reference>
<evidence type="ECO:0000259" key="14">
    <source>
        <dbReference type="Pfam" id="PF03958"/>
    </source>
</evidence>
<sequence length="721" mass="74910">MNFRSVLASLAAVLLLAVAPGLLHAQRANEPITLNFVNAEIEAVARTMAAITGRNIVVDPRVKGTITLSTDRPVPPQAAFNQFVATLRLSGFTVVESGGLLKVVPEAEAKLQGGQVIVEGGSAGNQIVTQIFRLNYENAGNMVPILRPLISPNNTINVNPGNNSLVITDYADNLQRLARIIAALDIPNSTDVEVLNLQHALAVDIAPVVQRLVDASGPTGGAPGAQGQVDTSARTTVVAEARSNSLIVRAANPARLNLVRSVVARLDVPGPLGAGAAGNIHVVYLRNADASKLAQILRAAIASTAPTGTGAPGAVAVGGGGGGVNPPNVTGGLSGAGSGTGTSAANTPIAPSAQPSTGGQVQADPATNSLIITAPEPQYRQLRAVIDQLDGRRAQVLVESLIVEVNNDKAAEFGIQWQNIIGNSNSSVIGFLGSNFSAAVAGQNIFSLATQNGGTSLVPPPTGFNIGVARNIDGRIVLSALARFFERSGDANVLSTPNLMTLDNEEAKIVVGSNVPFVTGQFTNTGASGNTVNPFQTIERKDVGLTLRVKPQIADNGTVRLTIYQETSSVDQNTRSDPNGPTTTKRTIETNVLVDDGQIIVIGGLLQDQYGNNQEKVPGLGDVPVLGSLFRSEARSRTKSNLMVFLRPVVIRDANDSDALSLDRYDLMRTKQQNTQPAPSPVLKAVEGAPIVPEPAKPVPPGLNTWSPLLAPPATTAPSAR</sequence>
<evidence type="ECO:0000256" key="6">
    <source>
        <dbReference type="ARBA" id="ARBA00022729"/>
    </source>
</evidence>
<evidence type="ECO:0000256" key="12">
    <source>
        <dbReference type="SAM" id="SignalP"/>
    </source>
</evidence>
<dbReference type="InterPro" id="IPR049371">
    <property type="entry name" value="GspD-like_N0"/>
</dbReference>
<dbReference type="InterPro" id="IPR001775">
    <property type="entry name" value="GspD/PilQ"/>
</dbReference>
<dbReference type="EMBL" id="JAEQND010000011">
    <property type="protein sequence ID" value="MBL0427435.1"/>
    <property type="molecule type" value="Genomic_DNA"/>
</dbReference>
<dbReference type="InterPro" id="IPR005644">
    <property type="entry name" value="NolW-like"/>
</dbReference>
<dbReference type="InterPro" id="IPR004846">
    <property type="entry name" value="T2SS/T3SS_dom"/>
</dbReference>
<keyword evidence="6 12" id="KW-0732">Signal</keyword>
<evidence type="ECO:0000256" key="9">
    <source>
        <dbReference type="ARBA" id="ARBA00023237"/>
    </source>
</evidence>
<comment type="similarity">
    <text evidence="2">Belongs to the bacterial secretin family. GSP D subfamily.</text>
</comment>
<feature type="domain" description="NolW-like" evidence="14">
    <location>
        <begin position="192"/>
        <end position="271"/>
    </location>
</feature>
<feature type="domain" description="NolW-like" evidence="14">
    <location>
        <begin position="129"/>
        <end position="187"/>
    </location>
</feature>
<keyword evidence="3 10" id="KW-0813">Transport</keyword>
<evidence type="ECO:0000259" key="15">
    <source>
        <dbReference type="Pfam" id="PF21305"/>
    </source>
</evidence>
<evidence type="ECO:0000259" key="13">
    <source>
        <dbReference type="Pfam" id="PF00263"/>
    </source>
</evidence>
<feature type="domain" description="GspD-like N0" evidence="15">
    <location>
        <begin position="34"/>
        <end position="103"/>
    </location>
</feature>
<dbReference type="Gene3D" id="3.30.1370.120">
    <property type="match status" value="3"/>
</dbReference>
<protein>
    <submittedName>
        <fullName evidence="16">Type II secretion system secretin GspD</fullName>
    </submittedName>
</protein>
<evidence type="ECO:0000256" key="5">
    <source>
        <dbReference type="ARBA" id="ARBA00022692"/>
    </source>
</evidence>
<organism evidence="16 17">
    <name type="scientific">Ramlibacter alkalitolerans</name>
    <dbReference type="NCBI Taxonomy" id="2039631"/>
    <lineage>
        <taxon>Bacteria</taxon>
        <taxon>Pseudomonadati</taxon>
        <taxon>Pseudomonadota</taxon>
        <taxon>Betaproteobacteria</taxon>
        <taxon>Burkholderiales</taxon>
        <taxon>Comamonadaceae</taxon>
        <taxon>Ramlibacter</taxon>
    </lineage>
</organism>
<dbReference type="PANTHER" id="PTHR30332:SF24">
    <property type="entry name" value="SECRETIN GSPD-RELATED"/>
    <property type="match status" value="1"/>
</dbReference>
<evidence type="ECO:0000256" key="10">
    <source>
        <dbReference type="RuleBase" id="RU004004"/>
    </source>
</evidence>
<feature type="domain" description="NolW-like" evidence="14">
    <location>
        <begin position="281"/>
        <end position="395"/>
    </location>
</feature>
<dbReference type="Proteomes" id="UP000622707">
    <property type="component" value="Unassembled WGS sequence"/>
</dbReference>
<feature type="signal peptide" evidence="12">
    <location>
        <begin position="1"/>
        <end position="25"/>
    </location>
</feature>
<dbReference type="InterPro" id="IPR013356">
    <property type="entry name" value="T2SS_GspD"/>
</dbReference>
<keyword evidence="5" id="KW-0812">Transmembrane</keyword>
<comment type="caution">
    <text evidence="16">The sequence shown here is derived from an EMBL/GenBank/DDBJ whole genome shotgun (WGS) entry which is preliminary data.</text>
</comment>
<keyword evidence="17" id="KW-1185">Reference proteome</keyword>
<feature type="compositionally biased region" description="Pro residues" evidence="11">
    <location>
        <begin position="692"/>
        <end position="701"/>
    </location>
</feature>
<dbReference type="PRINTS" id="PR00811">
    <property type="entry name" value="BCTERIALGSPD"/>
</dbReference>
<keyword evidence="8" id="KW-0472">Membrane</keyword>
<evidence type="ECO:0000256" key="1">
    <source>
        <dbReference type="ARBA" id="ARBA00004442"/>
    </source>
</evidence>
<dbReference type="RefSeq" id="WP_201692058.1">
    <property type="nucleotide sequence ID" value="NZ_JAEQND010000011.1"/>
</dbReference>
<keyword evidence="4" id="KW-1134">Transmembrane beta strand</keyword>
<feature type="region of interest" description="Disordered" evidence="11">
    <location>
        <begin position="327"/>
        <end position="363"/>
    </location>
</feature>
<proteinExistence type="inferred from homology"/>
<dbReference type="Pfam" id="PF03958">
    <property type="entry name" value="Secretin_N"/>
    <property type="match status" value="3"/>
</dbReference>
<name>A0ABS1JT27_9BURK</name>
<evidence type="ECO:0000256" key="3">
    <source>
        <dbReference type="ARBA" id="ARBA00022448"/>
    </source>
</evidence>
<evidence type="ECO:0000256" key="7">
    <source>
        <dbReference type="ARBA" id="ARBA00022927"/>
    </source>
</evidence>
<accession>A0ABS1JT27</accession>
<feature type="compositionally biased region" description="Low complexity" evidence="11">
    <location>
        <begin position="707"/>
        <end position="721"/>
    </location>
</feature>
<evidence type="ECO:0000256" key="2">
    <source>
        <dbReference type="ARBA" id="ARBA00006980"/>
    </source>
</evidence>
<evidence type="ECO:0000313" key="17">
    <source>
        <dbReference type="Proteomes" id="UP000622707"/>
    </source>
</evidence>
<feature type="chain" id="PRO_5046070330" evidence="12">
    <location>
        <begin position="26"/>
        <end position="721"/>
    </location>
</feature>
<evidence type="ECO:0000313" key="16">
    <source>
        <dbReference type="EMBL" id="MBL0427435.1"/>
    </source>
</evidence>
<feature type="region of interest" description="Disordered" evidence="11">
    <location>
        <begin position="671"/>
        <end position="721"/>
    </location>
</feature>